<dbReference type="PANTHER" id="PTHR34214">
    <property type="match status" value="1"/>
</dbReference>
<dbReference type="EMBL" id="JACJPY010000012">
    <property type="protein sequence ID" value="MBD2149735.1"/>
    <property type="molecule type" value="Genomic_DNA"/>
</dbReference>
<dbReference type="InterPro" id="IPR009631">
    <property type="entry name" value="CGLD27-like"/>
</dbReference>
<dbReference type="Pfam" id="PF06799">
    <property type="entry name" value="CGLD27-like"/>
    <property type="match status" value="1"/>
</dbReference>
<keyword evidence="1" id="KW-0472">Membrane</keyword>
<feature type="transmembrane region" description="Helical" evidence="1">
    <location>
        <begin position="34"/>
        <end position="56"/>
    </location>
</feature>
<dbReference type="AlphaFoldDB" id="A0A926Z5G8"/>
<sequence length="162" mass="18671">MSCPVPKEQQPLNEYIELKEAFFYRWAKLARSQYLWILLRIWLGFTVIFAPVAMSIESPSRHLWQFICVASIGGAIGLILPVLLLLSGWSHVKQRLNSAKIFYEESGWYDGQTWEKPEADLLKDRLLVSYEIKPVMERLQKTLLGIVIFLAAGFGLLSCFNF</sequence>
<keyword evidence="3" id="KW-1185">Reference proteome</keyword>
<dbReference type="RefSeq" id="WP_190350100.1">
    <property type="nucleotide sequence ID" value="NZ_JACJPY010000012.1"/>
</dbReference>
<reference evidence="2" key="2">
    <citation type="submission" date="2020-08" db="EMBL/GenBank/DDBJ databases">
        <authorList>
            <person name="Chen M."/>
            <person name="Teng W."/>
            <person name="Zhao L."/>
            <person name="Hu C."/>
            <person name="Zhou Y."/>
            <person name="Han B."/>
            <person name="Song L."/>
            <person name="Shu W."/>
        </authorList>
    </citation>
    <scope>NUCLEOTIDE SEQUENCE</scope>
    <source>
        <strain evidence="2">FACHB-1277</strain>
    </source>
</reference>
<evidence type="ECO:0000313" key="3">
    <source>
        <dbReference type="Proteomes" id="UP000631421"/>
    </source>
</evidence>
<dbReference type="Proteomes" id="UP000631421">
    <property type="component" value="Unassembled WGS sequence"/>
</dbReference>
<feature type="transmembrane region" description="Helical" evidence="1">
    <location>
        <begin position="142"/>
        <end position="160"/>
    </location>
</feature>
<dbReference type="PANTHER" id="PTHR34214:SF3">
    <property type="entry name" value="PROTEIN CONSERVED IN THE GREEN LINEAGE AND DIATOMS 27, CHLOROPLASTIC"/>
    <property type="match status" value="1"/>
</dbReference>
<gene>
    <name evidence="2" type="ORF">H6F44_06290</name>
</gene>
<reference evidence="2" key="1">
    <citation type="journal article" date="2015" name="ISME J.">
        <title>Draft Genome Sequence of Streptomyces incarnatus NRRL8089, which Produces the Nucleoside Antibiotic Sinefungin.</title>
        <authorList>
            <person name="Oshima K."/>
            <person name="Hattori M."/>
            <person name="Shimizu H."/>
            <person name="Fukuda K."/>
            <person name="Nemoto M."/>
            <person name="Inagaki K."/>
            <person name="Tamura T."/>
        </authorList>
    </citation>
    <scope>NUCLEOTIDE SEQUENCE</scope>
    <source>
        <strain evidence="2">FACHB-1277</strain>
    </source>
</reference>
<evidence type="ECO:0000256" key="1">
    <source>
        <dbReference type="SAM" id="Phobius"/>
    </source>
</evidence>
<organism evidence="2 3">
    <name type="scientific">Pseudanabaena cinerea FACHB-1277</name>
    <dbReference type="NCBI Taxonomy" id="2949581"/>
    <lineage>
        <taxon>Bacteria</taxon>
        <taxon>Bacillati</taxon>
        <taxon>Cyanobacteriota</taxon>
        <taxon>Cyanophyceae</taxon>
        <taxon>Pseudanabaenales</taxon>
        <taxon>Pseudanabaenaceae</taxon>
        <taxon>Pseudanabaena</taxon>
        <taxon>Pseudanabaena cinerea</taxon>
    </lineage>
</organism>
<proteinExistence type="predicted"/>
<keyword evidence="1" id="KW-0812">Transmembrane</keyword>
<evidence type="ECO:0000313" key="2">
    <source>
        <dbReference type="EMBL" id="MBD2149735.1"/>
    </source>
</evidence>
<feature type="transmembrane region" description="Helical" evidence="1">
    <location>
        <begin position="62"/>
        <end position="86"/>
    </location>
</feature>
<keyword evidence="1" id="KW-1133">Transmembrane helix</keyword>
<protein>
    <submittedName>
        <fullName evidence="2">CGLD27 family protein</fullName>
    </submittedName>
</protein>
<comment type="caution">
    <text evidence="2">The sequence shown here is derived from an EMBL/GenBank/DDBJ whole genome shotgun (WGS) entry which is preliminary data.</text>
</comment>
<name>A0A926Z5G8_9CYAN</name>
<accession>A0A926Z5G8</accession>